<dbReference type="InterPro" id="IPR000867">
    <property type="entry name" value="IGFBP-like"/>
</dbReference>
<feature type="transmembrane region" description="Helical" evidence="2">
    <location>
        <begin position="21"/>
        <end position="42"/>
    </location>
</feature>
<dbReference type="AlphaFoldDB" id="A0A183E0B9"/>
<dbReference type="OrthoDB" id="5835611at2759"/>
<keyword evidence="2" id="KW-1133">Transmembrane helix</keyword>
<evidence type="ECO:0000313" key="4">
    <source>
        <dbReference type="EMBL" id="VDN24114.1"/>
    </source>
</evidence>
<reference evidence="4 5" key="2">
    <citation type="submission" date="2018-11" db="EMBL/GenBank/DDBJ databases">
        <authorList>
            <consortium name="Pathogen Informatics"/>
        </authorList>
    </citation>
    <scope>NUCLEOTIDE SEQUENCE [LARGE SCALE GENOMIC DNA]</scope>
</reference>
<keyword evidence="1" id="KW-1015">Disulfide bond</keyword>
<proteinExistence type="predicted"/>
<sequence length="141" mass="15180">MIGRTVLRTLPDIGLIRSSRFLLFLSAIAIFLLEFAAGTTAVSKNAPFPAQEQFILDGLAKLCAAKCPDFCKDPESLECSELTLDPCGCCMVCLRNVGEPCGAAVGSCRYPDICQPQSNQEDIGVCVGEFAYSFKISTAFH</sequence>
<accession>A0A183E0B9</accession>
<dbReference type="EMBL" id="UYRT01081226">
    <property type="protein sequence ID" value="VDN24114.1"/>
    <property type="molecule type" value="Genomic_DNA"/>
</dbReference>
<dbReference type="WBParaSite" id="GPUH_0001442901-mRNA-1">
    <property type="protein sequence ID" value="GPUH_0001442901-mRNA-1"/>
    <property type="gene ID" value="GPUH_0001442901"/>
</dbReference>
<evidence type="ECO:0000256" key="2">
    <source>
        <dbReference type="SAM" id="Phobius"/>
    </source>
</evidence>
<gene>
    <name evidence="4" type="ORF">GPUH_LOCUS14410</name>
</gene>
<evidence type="ECO:0000313" key="6">
    <source>
        <dbReference type="WBParaSite" id="GPUH_0001442901-mRNA-1"/>
    </source>
</evidence>
<dbReference type="Pfam" id="PF00219">
    <property type="entry name" value="IGFBP"/>
    <property type="match status" value="1"/>
</dbReference>
<dbReference type="InterPro" id="IPR017891">
    <property type="entry name" value="Insulin_GF-bd_Cys-rich_CS"/>
</dbReference>
<keyword evidence="5" id="KW-1185">Reference proteome</keyword>
<dbReference type="Proteomes" id="UP000271098">
    <property type="component" value="Unassembled WGS sequence"/>
</dbReference>
<name>A0A183E0B9_9BILA</name>
<keyword evidence="2" id="KW-0812">Transmembrane</keyword>
<dbReference type="InterPro" id="IPR009030">
    <property type="entry name" value="Growth_fac_rcpt_cys_sf"/>
</dbReference>
<keyword evidence="2" id="KW-0472">Membrane</keyword>
<reference evidence="6" key="1">
    <citation type="submission" date="2016-06" db="UniProtKB">
        <authorList>
            <consortium name="WormBaseParasite"/>
        </authorList>
    </citation>
    <scope>IDENTIFICATION</scope>
</reference>
<evidence type="ECO:0000313" key="5">
    <source>
        <dbReference type="Proteomes" id="UP000271098"/>
    </source>
</evidence>
<dbReference type="SUPFAM" id="SSF57184">
    <property type="entry name" value="Growth factor receptor domain"/>
    <property type="match status" value="1"/>
</dbReference>
<feature type="domain" description="IGFBP N-terminal" evidence="3">
    <location>
        <begin position="63"/>
        <end position="109"/>
    </location>
</feature>
<protein>
    <submittedName>
        <fullName evidence="6">IGFBP N-terminal domain-containing protein</fullName>
    </submittedName>
</protein>
<dbReference type="GO" id="GO:0005576">
    <property type="term" value="C:extracellular region"/>
    <property type="evidence" value="ECO:0007669"/>
    <property type="project" value="InterPro"/>
</dbReference>
<dbReference type="PROSITE" id="PS00222">
    <property type="entry name" value="IGFBP_N_1"/>
    <property type="match status" value="1"/>
</dbReference>
<organism evidence="6">
    <name type="scientific">Gongylonema pulchrum</name>
    <dbReference type="NCBI Taxonomy" id="637853"/>
    <lineage>
        <taxon>Eukaryota</taxon>
        <taxon>Metazoa</taxon>
        <taxon>Ecdysozoa</taxon>
        <taxon>Nematoda</taxon>
        <taxon>Chromadorea</taxon>
        <taxon>Rhabditida</taxon>
        <taxon>Spirurina</taxon>
        <taxon>Spiruromorpha</taxon>
        <taxon>Spiruroidea</taxon>
        <taxon>Gongylonematidae</taxon>
        <taxon>Gongylonema</taxon>
    </lineage>
</organism>
<evidence type="ECO:0000259" key="3">
    <source>
        <dbReference type="Pfam" id="PF00219"/>
    </source>
</evidence>
<evidence type="ECO:0000256" key="1">
    <source>
        <dbReference type="ARBA" id="ARBA00023157"/>
    </source>
</evidence>